<keyword evidence="4 6" id="KW-0472">Membrane</keyword>
<evidence type="ECO:0000256" key="2">
    <source>
        <dbReference type="ARBA" id="ARBA00022692"/>
    </source>
</evidence>
<keyword evidence="3 6" id="KW-1133">Transmembrane helix</keyword>
<reference evidence="8" key="1">
    <citation type="submission" date="2023-06" db="EMBL/GenBank/DDBJ databases">
        <authorList>
            <person name="Delattre M."/>
        </authorList>
    </citation>
    <scope>NUCLEOTIDE SEQUENCE</scope>
    <source>
        <strain evidence="8">AF72</strain>
    </source>
</reference>
<accession>A0AA36CHJ7</accession>
<evidence type="ECO:0000259" key="7">
    <source>
        <dbReference type="PROSITE" id="PS50119"/>
    </source>
</evidence>
<dbReference type="AlphaFoldDB" id="A0AA36CHJ7"/>
<feature type="domain" description="B box-type" evidence="7">
    <location>
        <begin position="328"/>
        <end position="369"/>
    </location>
</feature>
<name>A0AA36CHJ7_9BILA</name>
<organism evidence="8 9">
    <name type="scientific">Mesorhabditis spiculigera</name>
    <dbReference type="NCBI Taxonomy" id="96644"/>
    <lineage>
        <taxon>Eukaryota</taxon>
        <taxon>Metazoa</taxon>
        <taxon>Ecdysozoa</taxon>
        <taxon>Nematoda</taxon>
        <taxon>Chromadorea</taxon>
        <taxon>Rhabditida</taxon>
        <taxon>Rhabditina</taxon>
        <taxon>Rhabditomorpha</taxon>
        <taxon>Rhabditoidea</taxon>
        <taxon>Rhabditidae</taxon>
        <taxon>Mesorhabditinae</taxon>
        <taxon>Mesorhabditis</taxon>
    </lineage>
</organism>
<feature type="non-terminal residue" evidence="8">
    <location>
        <position position="1"/>
    </location>
</feature>
<evidence type="ECO:0000256" key="3">
    <source>
        <dbReference type="ARBA" id="ARBA00022989"/>
    </source>
</evidence>
<feature type="transmembrane region" description="Helical" evidence="6">
    <location>
        <begin position="140"/>
        <end position="169"/>
    </location>
</feature>
<keyword evidence="2 6" id="KW-0812">Transmembrane</keyword>
<keyword evidence="5" id="KW-0862">Zinc</keyword>
<dbReference type="PROSITE" id="PS50119">
    <property type="entry name" value="ZF_BBOX"/>
    <property type="match status" value="1"/>
</dbReference>
<evidence type="ECO:0000313" key="8">
    <source>
        <dbReference type="EMBL" id="CAJ0568502.1"/>
    </source>
</evidence>
<protein>
    <recommendedName>
        <fullName evidence="7">B box-type domain-containing protein</fullName>
    </recommendedName>
</protein>
<evidence type="ECO:0000256" key="4">
    <source>
        <dbReference type="ARBA" id="ARBA00023136"/>
    </source>
</evidence>
<evidence type="ECO:0000313" key="9">
    <source>
        <dbReference type="Proteomes" id="UP001177023"/>
    </source>
</evidence>
<dbReference type="InterPro" id="IPR009644">
    <property type="entry name" value="FKTN/MNN4/W02B3.4-1"/>
</dbReference>
<dbReference type="PANTHER" id="PTHR15407">
    <property type="entry name" value="FUKUTIN-RELATED"/>
    <property type="match status" value="1"/>
</dbReference>
<dbReference type="GO" id="GO:0016020">
    <property type="term" value="C:membrane"/>
    <property type="evidence" value="ECO:0007669"/>
    <property type="project" value="UniProtKB-SubCell"/>
</dbReference>
<comment type="caution">
    <text evidence="8">The sequence shown here is derived from an EMBL/GenBank/DDBJ whole genome shotgun (WGS) entry which is preliminary data.</text>
</comment>
<sequence length="392" mass="44644">MDFAIRVSEFHPEFWPYLENGTNIYPFQLTRRLGKLPDSLEFTLKHKIEGFTVDLFFLYDDKNITYITSQHGNLKRVRFVYPRELFEETCSAELHGHIFYVPCRAEEVIEQEYNKTWTKEIVAEKFAVDRLWLFQQHNAVMISALACLMELPIVLGFLAAFLPLLVYAAQKPQKRTGARGNELPFLSCSGCWLPYSKGNSASRTPMMLRNGTIRCSRCVQYSGAPAAKTAEFITEILSSTPIELETGSWFWICKFFPLSCRSCLGTEHLIVLSCGHISCEGCRRRCLECGYGTRAEVGGELMQFYEAYAKVTTDLTQAVRLRSLDSVRRCSNCPREDWLGETVHCQGCSTSLCGFCAVTQHADHAIEPLSSAELRAKKNQTLVQTLRQIQDR</sequence>
<dbReference type="InterPro" id="IPR000315">
    <property type="entry name" value="Znf_B-box"/>
</dbReference>
<proteinExistence type="predicted"/>
<gene>
    <name evidence="8" type="ORF">MSPICULIGERA_LOCUS7020</name>
</gene>
<dbReference type="Proteomes" id="UP001177023">
    <property type="component" value="Unassembled WGS sequence"/>
</dbReference>
<keyword evidence="5" id="KW-0863">Zinc-finger</keyword>
<evidence type="ECO:0000256" key="5">
    <source>
        <dbReference type="PROSITE-ProRule" id="PRU00024"/>
    </source>
</evidence>
<evidence type="ECO:0000256" key="6">
    <source>
        <dbReference type="SAM" id="Phobius"/>
    </source>
</evidence>
<evidence type="ECO:0000256" key="1">
    <source>
        <dbReference type="ARBA" id="ARBA00004167"/>
    </source>
</evidence>
<comment type="subcellular location">
    <subcellularLocation>
        <location evidence="1">Membrane</location>
        <topology evidence="1">Single-pass membrane protein</topology>
    </subcellularLocation>
</comment>
<keyword evidence="9" id="KW-1185">Reference proteome</keyword>
<dbReference type="EMBL" id="CATQJA010001751">
    <property type="protein sequence ID" value="CAJ0568502.1"/>
    <property type="molecule type" value="Genomic_DNA"/>
</dbReference>
<dbReference type="GO" id="GO:0008270">
    <property type="term" value="F:zinc ion binding"/>
    <property type="evidence" value="ECO:0007669"/>
    <property type="project" value="UniProtKB-KW"/>
</dbReference>
<keyword evidence="5" id="KW-0479">Metal-binding</keyword>
<dbReference type="PANTHER" id="PTHR15407:SF28">
    <property type="entry name" value="RIBITOL-5-PHOSPHATE TRANSFERASE FKTN"/>
    <property type="match status" value="1"/>
</dbReference>
<dbReference type="SUPFAM" id="SSF57845">
    <property type="entry name" value="B-box zinc-binding domain"/>
    <property type="match status" value="1"/>
</dbReference>